<keyword evidence="2" id="KW-1185">Reference proteome</keyword>
<dbReference type="Proteomes" id="UP000265703">
    <property type="component" value="Unassembled WGS sequence"/>
</dbReference>
<reference evidence="1 2" key="1">
    <citation type="submission" date="2018-06" db="EMBL/GenBank/DDBJ databases">
        <title>Comparative genomics reveals the genomic features of Rhizophagus irregularis, R. cerebriforme, R. diaphanum and Gigaspora rosea, and their symbiotic lifestyle signature.</title>
        <authorList>
            <person name="Morin E."/>
            <person name="San Clemente H."/>
            <person name="Chen E.C.H."/>
            <person name="De La Providencia I."/>
            <person name="Hainaut M."/>
            <person name="Kuo A."/>
            <person name="Kohler A."/>
            <person name="Murat C."/>
            <person name="Tang N."/>
            <person name="Roy S."/>
            <person name="Loubradou J."/>
            <person name="Henrissat B."/>
            <person name="Grigoriev I.V."/>
            <person name="Corradi N."/>
            <person name="Roux C."/>
            <person name="Martin F.M."/>
        </authorList>
    </citation>
    <scope>NUCLEOTIDE SEQUENCE [LARGE SCALE GENOMIC DNA]</scope>
    <source>
        <strain evidence="1 2">DAOM 227022</strain>
    </source>
</reference>
<protein>
    <recommendedName>
        <fullName evidence="3">F-box domain-containing protein</fullName>
    </recommendedName>
</protein>
<evidence type="ECO:0008006" key="3">
    <source>
        <dbReference type="Google" id="ProtNLM"/>
    </source>
</evidence>
<comment type="caution">
    <text evidence="1">The sequence shown here is derived from an EMBL/GenBank/DDBJ whole genome shotgun (WGS) entry which is preliminary data.</text>
</comment>
<organism evidence="1 2">
    <name type="scientific">Glomus cerebriforme</name>
    <dbReference type="NCBI Taxonomy" id="658196"/>
    <lineage>
        <taxon>Eukaryota</taxon>
        <taxon>Fungi</taxon>
        <taxon>Fungi incertae sedis</taxon>
        <taxon>Mucoromycota</taxon>
        <taxon>Glomeromycotina</taxon>
        <taxon>Glomeromycetes</taxon>
        <taxon>Glomerales</taxon>
        <taxon>Glomeraceae</taxon>
        <taxon>Glomus</taxon>
    </lineage>
</organism>
<evidence type="ECO:0000313" key="1">
    <source>
        <dbReference type="EMBL" id="RIA84510.1"/>
    </source>
</evidence>
<accession>A0A397SE36</accession>
<name>A0A397SE36_9GLOM</name>
<dbReference type="OrthoDB" id="2322520at2759"/>
<dbReference type="AlphaFoldDB" id="A0A397SE36"/>
<proteinExistence type="predicted"/>
<evidence type="ECO:0000313" key="2">
    <source>
        <dbReference type="Proteomes" id="UP000265703"/>
    </source>
</evidence>
<dbReference type="EMBL" id="QKYT01000487">
    <property type="protein sequence ID" value="RIA84510.1"/>
    <property type="molecule type" value="Genomic_DNA"/>
</dbReference>
<gene>
    <name evidence="1" type="ORF">C1645_832138</name>
</gene>
<sequence>MLKLNKDILYLIFEELKNDKNTLYSCLTVNKIWCEIIVLILWKNPWKYLNHGKEKLLFNVITSHISAESKSDLNSKGIHFMMTRYRRPFFEYINLCKHLNLCEINRIIENIYSLQEAYKISNIKNVILNLLINENARFTYLYIPREFDYQIHLIPGAKRCFSQLEFLQCNTSINTNVIIGLTEICNTVRKLDLFVEKFDNNHEIFRLIGTLKKLYNVCFLTDIDIDEPFCKTLEYSLIKHSNTIQYFKITKQPTTNMLSTFKNLRWLELDDKFRQMKWDCLVNLSLPYLQVLKSRSVPNNALASLIENTNGLLTEIIIDFTDFTFDDDINNSRLIRAIYKNCPILEYLLLDFNINNILEMETLLMNCRYLIGLGIICFEQDLMAWDKIFEILTKYAPNSLFQFKFISHFDCKLESFKSFFDNWKNRKPMLLKIHDMHFTEKYFNLIDTYIKYGKIKNFHYDKSSTFFEAFEWF</sequence>